<dbReference type="EMBL" id="VLTL01000043">
    <property type="protein sequence ID" value="KAA0165917.1"/>
    <property type="molecule type" value="Genomic_DNA"/>
</dbReference>
<proteinExistence type="predicted"/>
<evidence type="ECO:0008006" key="6">
    <source>
        <dbReference type="Google" id="ProtNLM"/>
    </source>
</evidence>
<organism evidence="2 4">
    <name type="scientific">Cafeteria roenbergensis</name>
    <name type="common">Marine flagellate</name>
    <dbReference type="NCBI Taxonomy" id="33653"/>
    <lineage>
        <taxon>Eukaryota</taxon>
        <taxon>Sar</taxon>
        <taxon>Stramenopiles</taxon>
        <taxon>Bigyra</taxon>
        <taxon>Opalozoa</taxon>
        <taxon>Bicosoecida</taxon>
        <taxon>Cafeteriaceae</taxon>
        <taxon>Cafeteria</taxon>
    </lineage>
</organism>
<evidence type="ECO:0000313" key="2">
    <source>
        <dbReference type="EMBL" id="KAA0153640.1"/>
    </source>
</evidence>
<dbReference type="Proteomes" id="UP000323011">
    <property type="component" value="Unassembled WGS sequence"/>
</dbReference>
<evidence type="ECO:0000256" key="1">
    <source>
        <dbReference type="SAM" id="MobiDB-lite"/>
    </source>
</evidence>
<evidence type="ECO:0000313" key="3">
    <source>
        <dbReference type="EMBL" id="KAA0165917.1"/>
    </source>
</evidence>
<protein>
    <recommendedName>
        <fullName evidence="6">DNA methylase N-4/N-6 domain-containing protein</fullName>
    </recommendedName>
</protein>
<accession>A0A5A8CND8</accession>
<dbReference type="InterPro" id="IPR029063">
    <property type="entry name" value="SAM-dependent_MTases_sf"/>
</dbReference>
<evidence type="ECO:0000313" key="5">
    <source>
        <dbReference type="Proteomes" id="UP000324907"/>
    </source>
</evidence>
<evidence type="ECO:0000313" key="4">
    <source>
        <dbReference type="Proteomes" id="UP000323011"/>
    </source>
</evidence>
<feature type="compositionally biased region" description="Low complexity" evidence="1">
    <location>
        <begin position="79"/>
        <end position="106"/>
    </location>
</feature>
<dbReference type="AlphaFoldDB" id="A0A5A8CND8"/>
<dbReference type="Gene3D" id="3.40.50.150">
    <property type="entry name" value="Vaccinia Virus protein VP39"/>
    <property type="match status" value="1"/>
</dbReference>
<reference evidence="4 5" key="1">
    <citation type="submission" date="2019-07" db="EMBL/GenBank/DDBJ databases">
        <title>Genomes of Cafeteria roenbergensis.</title>
        <authorList>
            <person name="Fischer M.G."/>
            <person name="Hackl T."/>
            <person name="Roman M."/>
        </authorList>
    </citation>
    <scope>NUCLEOTIDE SEQUENCE [LARGE SCALE GENOMIC DNA]</scope>
    <source>
        <strain evidence="2 4">BVI</strain>
        <strain evidence="3 5">RCC970-E3</strain>
    </source>
</reference>
<name>A0A5A8CND8_CAFRO</name>
<comment type="caution">
    <text evidence="2">The sequence shown here is derived from an EMBL/GenBank/DDBJ whole genome shotgun (WGS) entry which is preliminary data.</text>
</comment>
<dbReference type="Proteomes" id="UP000324907">
    <property type="component" value="Unassembled WGS sequence"/>
</dbReference>
<keyword evidence="4" id="KW-1185">Reference proteome</keyword>
<dbReference type="SUPFAM" id="SSF53335">
    <property type="entry name" value="S-adenosyl-L-methionine-dependent methyltransferases"/>
    <property type="match status" value="1"/>
</dbReference>
<dbReference type="EMBL" id="VLTN01000015">
    <property type="protein sequence ID" value="KAA0153640.1"/>
    <property type="molecule type" value="Genomic_DNA"/>
</dbReference>
<sequence length="754" mass="82399">MGTRGVKSFSGDLVNRIKAGQVPFPLKRNCMTLEDDVWPIMRDFATFQPATSHGEFEVWGYHEEHRALPFLFGERESTPEAPAVAAAASEQAAAPVPGPEPAAATAGSQPDLLPGQVHPHTRQLARFAGGFIVLPSDKAAHQRFAAVTDFFTEDVRMRARRANEADCPAELWRTPSVAGRAVARALRKYGEISQFSLRHALFAQVAGCNVFKPEAAKAVYQLFGATAVLDMSAGWGDRLLGALGTASVTRYLGFDPNTSLRDGHSGMVSEFARATGRDTAGFEVRYEPFEEADLGQETFDVAFSSPPFFDLELYRSASAEDRQSSTDYPEFAAWRERFLFAAMRKQWDALRPGGHCCIFINDILKHLICRDLLEFAARSLPGCVFEGVVGLCAEAAPRVRPIWVWRKAAPIADGVPDDATPHEAPCGPGRGAKAYALVKAAPRQQRINPWAGDAAPQRALEAVARSSNPVMVLADATAKSPDAEKPDVTVTVIHDDELPGGTKQRALTAFMRFTVDAARKSGTPDSVKHEFVYAGPIQGFAQIALGVCAHATGTVGTSFVDRAPARSPLTDFSEAVGTTVREVGTEDDHAKLWQVEATAESYAKRRNLLAPGTCHVVPFGLDHPDFNRLLREAILSAMPPSLREKPPRRLWLVAGSGTILKTLATIWPETYFLVVQVGKEIPRLTMKRVPHFWAFKAPMPFESPADPQEMPPYPSVTNYDAKLWGFVRRYAEPGDFVWNVGRDPPAPASAQPQE</sequence>
<gene>
    <name evidence="3" type="ORF">FNF28_03299</name>
    <name evidence="2" type="ORF">FNF29_03028</name>
</gene>
<feature type="region of interest" description="Disordered" evidence="1">
    <location>
        <begin position="79"/>
        <end position="116"/>
    </location>
</feature>